<evidence type="ECO:0000256" key="9">
    <source>
        <dbReference type="SAM" id="Coils"/>
    </source>
</evidence>
<feature type="domain" description="PAC" evidence="12">
    <location>
        <begin position="268"/>
        <end position="326"/>
    </location>
</feature>
<evidence type="ECO:0000256" key="4">
    <source>
        <dbReference type="ARBA" id="ARBA00022679"/>
    </source>
</evidence>
<dbReference type="InterPro" id="IPR001610">
    <property type="entry name" value="PAC"/>
</dbReference>
<dbReference type="Pfam" id="PF07730">
    <property type="entry name" value="HisKA_3"/>
    <property type="match status" value="1"/>
</dbReference>
<dbReference type="InterPro" id="IPR005467">
    <property type="entry name" value="His_kinase_dom"/>
</dbReference>
<dbReference type="PANTHER" id="PTHR24421">
    <property type="entry name" value="NITRATE/NITRITE SENSOR PROTEIN NARX-RELATED"/>
    <property type="match status" value="1"/>
</dbReference>
<dbReference type="InterPro" id="IPR035965">
    <property type="entry name" value="PAS-like_dom_sf"/>
</dbReference>
<organism evidence="13 14">
    <name type="scientific">Mucilaginibacter pocheonensis</name>
    <dbReference type="NCBI Taxonomy" id="398050"/>
    <lineage>
        <taxon>Bacteria</taxon>
        <taxon>Pseudomonadati</taxon>
        <taxon>Bacteroidota</taxon>
        <taxon>Sphingobacteriia</taxon>
        <taxon>Sphingobacteriales</taxon>
        <taxon>Sphingobacteriaceae</taxon>
        <taxon>Mucilaginibacter</taxon>
    </lineage>
</organism>
<evidence type="ECO:0000256" key="3">
    <source>
        <dbReference type="ARBA" id="ARBA00022553"/>
    </source>
</evidence>
<feature type="domain" description="PAC" evidence="12">
    <location>
        <begin position="145"/>
        <end position="196"/>
    </location>
</feature>
<evidence type="ECO:0000259" key="12">
    <source>
        <dbReference type="PROSITE" id="PS50113"/>
    </source>
</evidence>
<dbReference type="PROSITE" id="PS50113">
    <property type="entry name" value="PAC"/>
    <property type="match status" value="2"/>
</dbReference>
<evidence type="ECO:0000256" key="1">
    <source>
        <dbReference type="ARBA" id="ARBA00000085"/>
    </source>
</evidence>
<dbReference type="InterPro" id="IPR050482">
    <property type="entry name" value="Sensor_HK_TwoCompSys"/>
</dbReference>
<dbReference type="CDD" id="cd00130">
    <property type="entry name" value="PAS"/>
    <property type="match status" value="2"/>
</dbReference>
<dbReference type="Gene3D" id="3.30.450.20">
    <property type="entry name" value="PAS domain"/>
    <property type="match status" value="2"/>
</dbReference>
<dbReference type="InterPro" id="IPR000700">
    <property type="entry name" value="PAS-assoc_C"/>
</dbReference>
<evidence type="ECO:0000256" key="2">
    <source>
        <dbReference type="ARBA" id="ARBA00012438"/>
    </source>
</evidence>
<dbReference type="EMBL" id="JAVDUU010000003">
    <property type="protein sequence ID" value="MDR6943175.1"/>
    <property type="molecule type" value="Genomic_DNA"/>
</dbReference>
<keyword evidence="8" id="KW-0902">Two-component regulatory system</keyword>
<dbReference type="NCBIfam" id="TIGR00229">
    <property type="entry name" value="sensory_box"/>
    <property type="match status" value="2"/>
</dbReference>
<dbReference type="Gene3D" id="3.30.565.10">
    <property type="entry name" value="Histidine kinase-like ATPase, C-terminal domain"/>
    <property type="match status" value="1"/>
</dbReference>
<dbReference type="SMART" id="SM00091">
    <property type="entry name" value="PAS"/>
    <property type="match status" value="2"/>
</dbReference>
<keyword evidence="6" id="KW-0418">Kinase</keyword>
<dbReference type="CDD" id="cd16917">
    <property type="entry name" value="HATPase_UhpB-NarQ-NarX-like"/>
    <property type="match status" value="1"/>
</dbReference>
<keyword evidence="4" id="KW-0808">Transferase</keyword>
<dbReference type="SMART" id="SM00387">
    <property type="entry name" value="HATPase_c"/>
    <property type="match status" value="1"/>
</dbReference>
<keyword evidence="7" id="KW-0067">ATP-binding</keyword>
<evidence type="ECO:0000256" key="7">
    <source>
        <dbReference type="ARBA" id="ARBA00022840"/>
    </source>
</evidence>
<keyword evidence="14" id="KW-1185">Reference proteome</keyword>
<proteinExistence type="predicted"/>
<evidence type="ECO:0000259" key="11">
    <source>
        <dbReference type="PROSITE" id="PS50112"/>
    </source>
</evidence>
<dbReference type="Pfam" id="PF13426">
    <property type="entry name" value="PAS_9"/>
    <property type="match status" value="1"/>
</dbReference>
<dbReference type="InterPro" id="IPR013655">
    <property type="entry name" value="PAS_fold_3"/>
</dbReference>
<dbReference type="SUPFAM" id="SSF55785">
    <property type="entry name" value="PYP-like sensor domain (PAS domain)"/>
    <property type="match status" value="2"/>
</dbReference>
<feature type="domain" description="PAS" evidence="11">
    <location>
        <begin position="197"/>
        <end position="269"/>
    </location>
</feature>
<evidence type="ECO:0000256" key="8">
    <source>
        <dbReference type="ARBA" id="ARBA00023012"/>
    </source>
</evidence>
<comment type="catalytic activity">
    <reaction evidence="1">
        <text>ATP + protein L-histidine = ADP + protein N-phospho-L-histidine.</text>
        <dbReference type="EC" id="2.7.13.3"/>
    </reaction>
</comment>
<dbReference type="Gene3D" id="1.20.5.1930">
    <property type="match status" value="1"/>
</dbReference>
<dbReference type="SUPFAM" id="SSF55874">
    <property type="entry name" value="ATPase domain of HSP90 chaperone/DNA topoisomerase II/histidine kinase"/>
    <property type="match status" value="1"/>
</dbReference>
<evidence type="ECO:0000259" key="10">
    <source>
        <dbReference type="PROSITE" id="PS50109"/>
    </source>
</evidence>
<dbReference type="Proteomes" id="UP001247620">
    <property type="component" value="Unassembled WGS sequence"/>
</dbReference>
<dbReference type="Pfam" id="PF08447">
    <property type="entry name" value="PAS_3"/>
    <property type="match status" value="1"/>
</dbReference>
<dbReference type="PANTHER" id="PTHR24421:SF10">
    <property type="entry name" value="NITRATE_NITRITE SENSOR PROTEIN NARQ"/>
    <property type="match status" value="1"/>
</dbReference>
<evidence type="ECO:0000313" key="14">
    <source>
        <dbReference type="Proteomes" id="UP001247620"/>
    </source>
</evidence>
<evidence type="ECO:0000256" key="6">
    <source>
        <dbReference type="ARBA" id="ARBA00022777"/>
    </source>
</evidence>
<gene>
    <name evidence="13" type="ORF">J2W55_003028</name>
</gene>
<keyword evidence="9" id="KW-0175">Coiled coil</keyword>
<accession>A0ABU1TDC4</accession>
<comment type="caution">
    <text evidence="13">The sequence shown here is derived from an EMBL/GenBank/DDBJ whole genome shotgun (WGS) entry which is preliminary data.</text>
</comment>
<dbReference type="PROSITE" id="PS50109">
    <property type="entry name" value="HIS_KIN"/>
    <property type="match status" value="1"/>
</dbReference>
<dbReference type="PROSITE" id="PS50112">
    <property type="entry name" value="PAS"/>
    <property type="match status" value="1"/>
</dbReference>
<dbReference type="RefSeq" id="WP_310096981.1">
    <property type="nucleotide sequence ID" value="NZ_JAVDUU010000003.1"/>
</dbReference>
<evidence type="ECO:0000313" key="13">
    <source>
        <dbReference type="EMBL" id="MDR6943175.1"/>
    </source>
</evidence>
<feature type="coiled-coil region" evidence="9">
    <location>
        <begin position="41"/>
        <end position="72"/>
    </location>
</feature>
<dbReference type="EC" id="2.7.13.3" evidence="2"/>
<dbReference type="InterPro" id="IPR000014">
    <property type="entry name" value="PAS"/>
</dbReference>
<reference evidence="13 14" key="1">
    <citation type="submission" date="2023-07" db="EMBL/GenBank/DDBJ databases">
        <title>Sorghum-associated microbial communities from plants grown in Nebraska, USA.</title>
        <authorList>
            <person name="Schachtman D."/>
        </authorList>
    </citation>
    <scope>NUCLEOTIDE SEQUENCE [LARGE SCALE GENOMIC DNA]</scope>
    <source>
        <strain evidence="13 14">3262</strain>
    </source>
</reference>
<protein>
    <recommendedName>
        <fullName evidence="2">histidine kinase</fullName>
        <ecNumber evidence="2">2.7.13.3</ecNumber>
    </recommendedName>
</protein>
<dbReference type="InterPro" id="IPR036890">
    <property type="entry name" value="HATPase_C_sf"/>
</dbReference>
<dbReference type="InterPro" id="IPR003594">
    <property type="entry name" value="HATPase_dom"/>
</dbReference>
<dbReference type="Pfam" id="PF02518">
    <property type="entry name" value="HATPase_c"/>
    <property type="match status" value="1"/>
</dbReference>
<dbReference type="SMART" id="SM00086">
    <property type="entry name" value="PAC"/>
    <property type="match status" value="2"/>
</dbReference>
<keyword evidence="5" id="KW-0547">Nucleotide-binding</keyword>
<dbReference type="InterPro" id="IPR011712">
    <property type="entry name" value="Sig_transdc_His_kin_sub3_dim/P"/>
</dbReference>
<sequence>MKKYASILSNNEYLKLFRQKAETILNNKAWKPDSLLSGMEVQELLHELQVFQIELEMQNDELRSSHESLELERKKFLSLYDLAPVGYFILNQFGVIEEVNTTGSQMIGAPKAILLKQRLQEFIATESIKNFYAFIRKLQNTGQKQNCQLWLKASTGQSYYTQIEGVGVRNASGDKQFYIAAVDITERMEAEQRLYNANERLKMTLEASATGTWEIDLQKRTIFMDDYCYTIYGYKPWEFDGKYETFFEAIHPDDADKMRSAFETALKESTEIDLEYRIKNGSVLKYLRVRGHIINKDKDNNKAASHFVGIMIDITESKKLEANTEGLRLNQERNINKAVLQVQENERKRISESLHDSVSQLLYAIRLNFQNYKEVSAKKDDFAAINDLIDQAIKETRNISFELAPSILTDFGLREGLKEMIKRISMPQFVVKSQLSILKARLDPNLEISVFRIVQELLNNSIKHGRATEAHVKINTINGHINILVNDNGIGFNVKDTDYLLKGSGLRSIKNRVNLYNGSMDIKSTVDKGTSVYIILKHDN</sequence>
<evidence type="ECO:0000256" key="5">
    <source>
        <dbReference type="ARBA" id="ARBA00022741"/>
    </source>
</evidence>
<name>A0ABU1TDC4_9SPHI</name>
<keyword evidence="3" id="KW-0597">Phosphoprotein</keyword>
<feature type="domain" description="Histidine kinase" evidence="10">
    <location>
        <begin position="452"/>
        <end position="540"/>
    </location>
</feature>